<evidence type="ECO:0000256" key="2">
    <source>
        <dbReference type="ARBA" id="ARBA00022692"/>
    </source>
</evidence>
<feature type="transmembrane region" description="Helical" evidence="5">
    <location>
        <begin position="162"/>
        <end position="181"/>
    </location>
</feature>
<feature type="transmembrane region" description="Helical" evidence="5">
    <location>
        <begin position="429"/>
        <end position="448"/>
    </location>
</feature>
<evidence type="ECO:0000313" key="7">
    <source>
        <dbReference type="Proteomes" id="UP000051181"/>
    </source>
</evidence>
<dbReference type="PANTHER" id="PTHR47547">
    <property type="match status" value="1"/>
</dbReference>
<feature type="transmembrane region" description="Helical" evidence="5">
    <location>
        <begin position="295"/>
        <end position="321"/>
    </location>
</feature>
<feature type="transmembrane region" description="Helical" evidence="5">
    <location>
        <begin position="7"/>
        <end position="27"/>
    </location>
</feature>
<feature type="transmembrane region" description="Helical" evidence="5">
    <location>
        <begin position="367"/>
        <end position="392"/>
    </location>
</feature>
<accession>A0A0R1FFC5</accession>
<dbReference type="EMBL" id="AZCN01000021">
    <property type="protein sequence ID" value="KRK17898.1"/>
    <property type="molecule type" value="Genomic_DNA"/>
</dbReference>
<evidence type="ECO:0000256" key="4">
    <source>
        <dbReference type="ARBA" id="ARBA00023136"/>
    </source>
</evidence>
<dbReference type="GO" id="GO:0016020">
    <property type="term" value="C:membrane"/>
    <property type="evidence" value="ECO:0007669"/>
    <property type="project" value="UniProtKB-SubCell"/>
</dbReference>
<feature type="transmembrane region" description="Helical" evidence="5">
    <location>
        <begin position="201"/>
        <end position="219"/>
    </location>
</feature>
<feature type="transmembrane region" description="Helical" evidence="5">
    <location>
        <begin position="240"/>
        <end position="262"/>
    </location>
</feature>
<keyword evidence="3 5" id="KW-1133">Transmembrane helix</keyword>
<sequence length="534" mass="59319">MQERHKIGLFSLVMLALSSIIGSGWLFGSGEAAMVAGPAAIIAWIIGAIVIMAIAFNYVELGAMFPESGGMSRYAQYSHGPLLGFIAAWANWVSLVTIIPIEAVAAVQYMSSWPWAWANWTRQFVAHGDVTTFGLLIVFLFMLVFTLLNFWSIRLLTRFTSLIAVFKMVVPALTIILLMASGFHPANFGHNWQTFAPQGSAAIFQATTASGIIFSYNAFQTVINMGSEIRDSRHNVARGIAISLLISAVIYTLLQVTFIGSVPPHLLAQSGWHGLNFASPFADLAILLGLQWWSILLYLDAFVSPFGTGVTFVAVTSRTLWAMAKNQHMPQWLGRLNRRYGIPRLAMAANLVISLLMVSVFRNWSVLASVISTSTLIAYLTGPVTVISLRKLRPNFKRPVASKWLRVVAPVAFVLASLATYWAMWPTTIQVILVILLGLPFYVYYEWRRGFPNFKQQLKGSLWLIIYLVFLSAVSYLGSQPFGGNGWLHYPWDFVLISVTAYLFYCWGVASRIDSDELVAAAEVNRQVKVDDDE</sequence>
<dbReference type="InterPro" id="IPR002293">
    <property type="entry name" value="AA/rel_permease1"/>
</dbReference>
<protein>
    <submittedName>
        <fullName evidence="6">L-aspartate ABC transporter</fullName>
    </submittedName>
</protein>
<name>A0A0R1FFC5_9LACO</name>
<feature type="transmembrane region" description="Helical" evidence="5">
    <location>
        <begin position="82"/>
        <end position="110"/>
    </location>
</feature>
<dbReference type="PANTHER" id="PTHR47547:SF1">
    <property type="entry name" value="ASPARTATE-PROTON SYMPORTER"/>
    <property type="match status" value="1"/>
</dbReference>
<proteinExistence type="predicted"/>
<feature type="transmembrane region" description="Helical" evidence="5">
    <location>
        <begin position="490"/>
        <end position="510"/>
    </location>
</feature>
<feature type="transmembrane region" description="Helical" evidence="5">
    <location>
        <begin position="404"/>
        <end position="423"/>
    </location>
</feature>
<feature type="transmembrane region" description="Helical" evidence="5">
    <location>
        <begin position="342"/>
        <end position="361"/>
    </location>
</feature>
<comment type="subcellular location">
    <subcellularLocation>
        <location evidence="1">Membrane</location>
        <topology evidence="1">Multi-pass membrane protein</topology>
    </subcellularLocation>
</comment>
<comment type="caution">
    <text evidence="6">The sequence shown here is derived from an EMBL/GenBank/DDBJ whole genome shotgun (WGS) entry which is preliminary data.</text>
</comment>
<dbReference type="Gene3D" id="1.20.1740.10">
    <property type="entry name" value="Amino acid/polyamine transporter I"/>
    <property type="match status" value="1"/>
</dbReference>
<evidence type="ECO:0000256" key="5">
    <source>
        <dbReference type="SAM" id="Phobius"/>
    </source>
</evidence>
<dbReference type="eggNOG" id="COG0531">
    <property type="taxonomic scope" value="Bacteria"/>
</dbReference>
<dbReference type="GeneID" id="65917930"/>
<dbReference type="RefSeq" id="WP_010012018.1">
    <property type="nucleotide sequence ID" value="NZ_AZCN01000021.1"/>
</dbReference>
<feature type="transmembrane region" description="Helical" evidence="5">
    <location>
        <begin position="460"/>
        <end position="478"/>
    </location>
</feature>
<evidence type="ECO:0000313" key="6">
    <source>
        <dbReference type="EMBL" id="KRK17898.1"/>
    </source>
</evidence>
<gene>
    <name evidence="6" type="ORF">FD22_GL000877</name>
</gene>
<dbReference type="Proteomes" id="UP000051181">
    <property type="component" value="Unassembled WGS sequence"/>
</dbReference>
<feature type="transmembrane region" description="Helical" evidence="5">
    <location>
        <begin position="39"/>
        <end position="61"/>
    </location>
</feature>
<dbReference type="AlphaFoldDB" id="A0A0R1FFC5"/>
<keyword evidence="4 5" id="KW-0472">Membrane</keyword>
<evidence type="ECO:0000256" key="3">
    <source>
        <dbReference type="ARBA" id="ARBA00022989"/>
    </source>
</evidence>
<dbReference type="Pfam" id="PF13520">
    <property type="entry name" value="AA_permease_2"/>
    <property type="match status" value="1"/>
</dbReference>
<feature type="transmembrane region" description="Helical" evidence="5">
    <location>
        <begin position="130"/>
        <end position="150"/>
    </location>
</feature>
<dbReference type="GO" id="GO:0022857">
    <property type="term" value="F:transmembrane transporter activity"/>
    <property type="evidence" value="ECO:0007669"/>
    <property type="project" value="InterPro"/>
</dbReference>
<reference evidence="6 7" key="1">
    <citation type="journal article" date="2015" name="Genome Announc.">
        <title>Expanding the biotechnology potential of lactobacilli through comparative genomics of 213 strains and associated genera.</title>
        <authorList>
            <person name="Sun Z."/>
            <person name="Harris H.M."/>
            <person name="McCann A."/>
            <person name="Guo C."/>
            <person name="Argimon S."/>
            <person name="Zhang W."/>
            <person name="Yang X."/>
            <person name="Jeffery I.B."/>
            <person name="Cooney J.C."/>
            <person name="Kagawa T.F."/>
            <person name="Liu W."/>
            <person name="Song Y."/>
            <person name="Salvetti E."/>
            <person name="Wrobel A."/>
            <person name="Rasinkangas P."/>
            <person name="Parkhill J."/>
            <person name="Rea M.C."/>
            <person name="O'Sullivan O."/>
            <person name="Ritari J."/>
            <person name="Douillard F.P."/>
            <person name="Paul Ross R."/>
            <person name="Yang R."/>
            <person name="Briner A.E."/>
            <person name="Felis G.E."/>
            <person name="de Vos W.M."/>
            <person name="Barrangou R."/>
            <person name="Klaenhammer T.R."/>
            <person name="Caufield P.W."/>
            <person name="Cui Y."/>
            <person name="Zhang H."/>
            <person name="O'Toole P.W."/>
        </authorList>
    </citation>
    <scope>NUCLEOTIDE SEQUENCE [LARGE SCALE GENOMIC DNA]</scope>
    <source>
        <strain evidence="6 7">DSM 20001</strain>
    </source>
</reference>
<evidence type="ECO:0000256" key="1">
    <source>
        <dbReference type="ARBA" id="ARBA00004141"/>
    </source>
</evidence>
<dbReference type="PIRSF" id="PIRSF006060">
    <property type="entry name" value="AA_transporter"/>
    <property type="match status" value="1"/>
</dbReference>
<dbReference type="PATRIC" id="fig|913848.6.peg.907"/>
<organism evidence="6 7">
    <name type="scientific">Loigolactobacillus coryniformis subsp. coryniformis KCTC 3167 = DSM 20001</name>
    <dbReference type="NCBI Taxonomy" id="913848"/>
    <lineage>
        <taxon>Bacteria</taxon>
        <taxon>Bacillati</taxon>
        <taxon>Bacillota</taxon>
        <taxon>Bacilli</taxon>
        <taxon>Lactobacillales</taxon>
        <taxon>Lactobacillaceae</taxon>
        <taxon>Loigolactobacillus</taxon>
    </lineage>
</organism>
<keyword evidence="2 5" id="KW-0812">Transmembrane</keyword>
<dbReference type="InterPro" id="IPR052962">
    <property type="entry name" value="AA_Transporter_AGT"/>
</dbReference>